<dbReference type="InterPro" id="IPR056924">
    <property type="entry name" value="SH3_Tf2-1"/>
</dbReference>
<sequence length="267" mass="30422">MVRFGKRSNLSPRYVGPFEIVERVSPVAYRLRLPQELVGVHDTFHVSNLKKYLADVNLHVPLEEVKVDDKLHFVEEPIEILDRGVKKFKRRRIPIVKVRWNSRRGPDLTWEREDEMKRKYPHLFASATVNDVVKLRALIDGKRVVVSEDVIRQDLRLDDADGVECQNLLRIAWNEFSCSMASAVICLVTGRKFNFSKYIFDSMYTSPALTQKVYANMRKVGKGFFGVETPLFATMLVQPPAVEEEDEVAVPNASTPPSPTSAPSPPP</sequence>
<organism evidence="3">
    <name type="scientific">Tanacetum cinerariifolium</name>
    <name type="common">Dalmatian daisy</name>
    <name type="synonym">Chrysanthemum cinerariifolium</name>
    <dbReference type="NCBI Taxonomy" id="118510"/>
    <lineage>
        <taxon>Eukaryota</taxon>
        <taxon>Viridiplantae</taxon>
        <taxon>Streptophyta</taxon>
        <taxon>Embryophyta</taxon>
        <taxon>Tracheophyta</taxon>
        <taxon>Spermatophyta</taxon>
        <taxon>Magnoliopsida</taxon>
        <taxon>eudicotyledons</taxon>
        <taxon>Gunneridae</taxon>
        <taxon>Pentapetalae</taxon>
        <taxon>asterids</taxon>
        <taxon>campanulids</taxon>
        <taxon>Asterales</taxon>
        <taxon>Asteraceae</taxon>
        <taxon>Asteroideae</taxon>
        <taxon>Anthemideae</taxon>
        <taxon>Anthemidinae</taxon>
        <taxon>Tanacetum</taxon>
    </lineage>
</organism>
<feature type="compositionally biased region" description="Pro residues" evidence="1">
    <location>
        <begin position="254"/>
        <end position="267"/>
    </location>
</feature>
<keyword evidence="3" id="KW-0548">Nucleotidyltransferase</keyword>
<keyword evidence="3" id="KW-0695">RNA-directed DNA polymerase</keyword>
<protein>
    <submittedName>
        <fullName evidence="3">Putative reverse transcriptase domain-containing protein</fullName>
    </submittedName>
</protein>
<dbReference type="Pfam" id="PF24626">
    <property type="entry name" value="SH3_Tf2-1"/>
    <property type="match status" value="1"/>
</dbReference>
<name>A0A6L2NN12_TANCI</name>
<feature type="region of interest" description="Disordered" evidence="1">
    <location>
        <begin position="243"/>
        <end position="267"/>
    </location>
</feature>
<evidence type="ECO:0000313" key="3">
    <source>
        <dbReference type="EMBL" id="GEU85975.1"/>
    </source>
</evidence>
<evidence type="ECO:0000256" key="1">
    <source>
        <dbReference type="SAM" id="MobiDB-lite"/>
    </source>
</evidence>
<evidence type="ECO:0000259" key="2">
    <source>
        <dbReference type="Pfam" id="PF24626"/>
    </source>
</evidence>
<dbReference type="AlphaFoldDB" id="A0A6L2NN12"/>
<dbReference type="GO" id="GO:0003964">
    <property type="term" value="F:RNA-directed DNA polymerase activity"/>
    <property type="evidence" value="ECO:0007669"/>
    <property type="project" value="UniProtKB-KW"/>
</dbReference>
<accession>A0A6L2NN12</accession>
<gene>
    <name evidence="3" type="ORF">Tci_057953</name>
</gene>
<keyword evidence="3" id="KW-0808">Transferase</keyword>
<dbReference type="PANTHER" id="PTHR46148">
    <property type="entry name" value="CHROMO DOMAIN-CONTAINING PROTEIN"/>
    <property type="match status" value="1"/>
</dbReference>
<feature type="domain" description="Tf2-1-like SH3-like" evidence="2">
    <location>
        <begin position="3"/>
        <end position="52"/>
    </location>
</feature>
<reference evidence="3" key="1">
    <citation type="journal article" date="2019" name="Sci. Rep.">
        <title>Draft genome of Tanacetum cinerariifolium, the natural source of mosquito coil.</title>
        <authorList>
            <person name="Yamashiro T."/>
            <person name="Shiraishi A."/>
            <person name="Satake H."/>
            <person name="Nakayama K."/>
        </authorList>
    </citation>
    <scope>NUCLEOTIDE SEQUENCE</scope>
</reference>
<proteinExistence type="predicted"/>
<comment type="caution">
    <text evidence="3">The sequence shown here is derived from an EMBL/GenBank/DDBJ whole genome shotgun (WGS) entry which is preliminary data.</text>
</comment>
<dbReference type="EMBL" id="BKCJ010009222">
    <property type="protein sequence ID" value="GEU85975.1"/>
    <property type="molecule type" value="Genomic_DNA"/>
</dbReference>
<dbReference type="PANTHER" id="PTHR46148:SF59">
    <property type="entry name" value="NUCLEOTIDYLTRANSFERASE, RIBONUCLEASE H"/>
    <property type="match status" value="1"/>
</dbReference>